<name>A0A6B9LM23_9CAUD</name>
<keyword evidence="2" id="KW-1185">Reference proteome</keyword>
<organism evidence="1 2">
    <name type="scientific">Flavobacterium phage vB_FspS_laban6-1</name>
    <dbReference type="NCBI Taxonomy" id="2686250"/>
    <lineage>
        <taxon>Viruses</taxon>
        <taxon>Duplodnaviria</taxon>
        <taxon>Heunggongvirae</taxon>
        <taxon>Uroviricota</taxon>
        <taxon>Caudoviricetes</taxon>
        <taxon>Duneviridae</taxon>
        <taxon>Labanvirus</taxon>
        <taxon>Labanvirus laban</taxon>
    </lineage>
</organism>
<proteinExistence type="predicted"/>
<dbReference type="Proteomes" id="UP000465101">
    <property type="component" value="Segment"/>
</dbReference>
<dbReference type="EMBL" id="MN812211">
    <property type="protein sequence ID" value="QHB38974.1"/>
    <property type="molecule type" value="Genomic_DNA"/>
</dbReference>
<evidence type="ECO:0000313" key="1">
    <source>
        <dbReference type="EMBL" id="QHB38974.1"/>
    </source>
</evidence>
<protein>
    <submittedName>
        <fullName evidence="1">Uncharacterized protein</fullName>
    </submittedName>
</protein>
<gene>
    <name evidence="1" type="ORF">laban61_gp003</name>
</gene>
<reference evidence="1 2" key="1">
    <citation type="journal article" date="2020" name="Viruses">
        <title>Diversity and Host Interactions Among Virulent and Temperate Baltic Sea Flavobacterium Phages.</title>
        <authorList>
            <person name="Nilsson E."/>
            <person name="Bayfield O.W."/>
            <person name="Lundin D."/>
            <person name="Antson A.A."/>
            <person name="Holmfeldt K."/>
        </authorList>
    </citation>
    <scope>NUCLEOTIDE SEQUENCE [LARGE SCALE GENOMIC DNA]</scope>
</reference>
<sequence>MSIPVNTTSFVDTPSTQAFQNWESNLPTNFFYVQTSPSGLFPAIVPLKIKDIIGTPEASGYTEFRLKAMKFYFGTTSPVDWLLVNSLLMSANITGSPTTFPISSSGLLDTLNLSIQNLALVNVGIHECRISFSIEGKTAANVWNEIYNYQHIAILNVYETEQTTWNEDNFILNHYQGTPRPEKVITINGPQWTVVTPIDFIIESLDPGVTIVTTPSSVGIQYSASGSGEKNIILKIGDYFDTSQALLNPTYNRFLMVIAGASTFVGAINFILNVLTPGDFLVNPSPLNFEATKGGTEPIAIDVFVFAQNAYSISHPSWLLVTPSQENSPSNYANLNVVPISHANLSGGTYSGNIELTSIVLGSPVTIEIPVTYVLHEFVSSPYSTTLFNFTKDPLFFEFYTQTNDTYFDIQMNVEIFDWYFQTGLSKNYVIPFKVPLYNKRQRENIGQRIDKMITRLVNPLFQDSNLYNAANVSLEITEKTYPAHEVVRNTTLNTIKFLAGVTPKNKNGNCAFLEISNATKRIAKASFDFINLLLQPGTIYNCEILRNGNLENEFQISSIVPSYLYVLDIASFEPVPGDVIEFKVFVNATDFISKKYLVFPESEYSNMILWEDEFKLVQSYEFTGKHSVKSDFTFQNSNQKRNLIDYIKGIDSKDVEKVTINSGFIPKSDIEIVKNIIKAKRVWIYISENNLVEMVNETKSMINDDVDRELNSFDLEFTINKKRHEESNSF</sequence>
<evidence type="ECO:0000313" key="2">
    <source>
        <dbReference type="Proteomes" id="UP000465101"/>
    </source>
</evidence>
<accession>A0A6B9LM23</accession>